<evidence type="ECO:0000256" key="2">
    <source>
        <dbReference type="ARBA" id="ARBA00007441"/>
    </source>
</evidence>
<evidence type="ECO:0000256" key="4">
    <source>
        <dbReference type="ARBA" id="ARBA00022679"/>
    </source>
</evidence>
<dbReference type="InterPro" id="IPR004839">
    <property type="entry name" value="Aminotransferase_I/II_large"/>
</dbReference>
<dbReference type="InterPro" id="IPR015424">
    <property type="entry name" value="PyrdxlP-dep_Trfase"/>
</dbReference>
<dbReference type="GO" id="GO:0006520">
    <property type="term" value="P:amino acid metabolic process"/>
    <property type="evidence" value="ECO:0007669"/>
    <property type="project" value="InterPro"/>
</dbReference>
<keyword evidence="3" id="KW-0032">Aminotransferase</keyword>
<evidence type="ECO:0000256" key="1">
    <source>
        <dbReference type="ARBA" id="ARBA00001933"/>
    </source>
</evidence>
<gene>
    <name evidence="7" type="ORF">DRP53_08265</name>
</gene>
<dbReference type="PANTHER" id="PTHR46383">
    <property type="entry name" value="ASPARTATE AMINOTRANSFERASE"/>
    <property type="match status" value="1"/>
</dbReference>
<comment type="cofactor">
    <cofactor evidence="1">
        <name>pyridoxal 5'-phosphate</name>
        <dbReference type="ChEBI" id="CHEBI:597326"/>
    </cofactor>
</comment>
<dbReference type="Proteomes" id="UP000268469">
    <property type="component" value="Unassembled WGS sequence"/>
</dbReference>
<feature type="domain" description="Aminotransferase class I/classII large" evidence="6">
    <location>
        <begin position="60"/>
        <end position="373"/>
    </location>
</feature>
<evidence type="ECO:0000313" key="8">
    <source>
        <dbReference type="Proteomes" id="UP000268469"/>
    </source>
</evidence>
<comment type="caution">
    <text evidence="7">The sequence shown here is derived from an EMBL/GenBank/DDBJ whole genome shotgun (WGS) entry which is preliminary data.</text>
</comment>
<dbReference type="PANTHER" id="PTHR46383:SF1">
    <property type="entry name" value="ASPARTATE AMINOTRANSFERASE"/>
    <property type="match status" value="1"/>
</dbReference>
<dbReference type="Pfam" id="PF00155">
    <property type="entry name" value="Aminotran_1_2"/>
    <property type="match status" value="1"/>
</dbReference>
<dbReference type="GO" id="GO:0030170">
    <property type="term" value="F:pyridoxal phosphate binding"/>
    <property type="evidence" value="ECO:0007669"/>
    <property type="project" value="InterPro"/>
</dbReference>
<sequence length="380" mass="42891">MGWYILEKMERINLDTITGINTSLRLLKDPVNFAMGDIRPTASEDESFRDFINKALIRSMTYTPVLGDPSVREGIARFVNKRDGLNLRRGNVAITCGGIQAIFAILNLQRPGVVILANPSWSAYDFPIRANGMEALRVDLTDPDLVLKSITGDTVAIIINNPENPTGRIYERKGLISLIDRIVQSRPDIWIIIDEVYIDLVYEGRLESMAGLIGEYEKLIVINSLSKSCAMTGWRTGYVLGGEELIRRLRAPIRASTTCVPRISQLAMSYVIENFDRYNDRVREMLKRRRDLLTSILSGITSVDFRLPEAGIYLWINLEKTGRTGDEVMRDLFHKKEVGVVPGRFFGSAGERFIRISFGYEDEERIKVGAERIAEYLSGG</sequence>
<accession>A0A660SF23</accession>
<dbReference type="AlphaFoldDB" id="A0A660SF23"/>
<keyword evidence="5" id="KW-0663">Pyridoxal phosphate</keyword>
<dbReference type="InterPro" id="IPR015421">
    <property type="entry name" value="PyrdxlP-dep_Trfase_major"/>
</dbReference>
<dbReference type="CDD" id="cd00609">
    <property type="entry name" value="AAT_like"/>
    <property type="match status" value="1"/>
</dbReference>
<dbReference type="EMBL" id="QNBE01000086">
    <property type="protein sequence ID" value="RKX69409.1"/>
    <property type="molecule type" value="Genomic_DNA"/>
</dbReference>
<keyword evidence="4" id="KW-0808">Transferase</keyword>
<evidence type="ECO:0000313" key="7">
    <source>
        <dbReference type="EMBL" id="RKX69409.1"/>
    </source>
</evidence>
<comment type="similarity">
    <text evidence="2">Belongs to the class-I pyridoxal-phosphate-dependent aminotransferase family.</text>
</comment>
<protein>
    <recommendedName>
        <fullName evidence="6">Aminotransferase class I/classII large domain-containing protein</fullName>
    </recommendedName>
</protein>
<reference evidence="7 8" key="1">
    <citation type="submission" date="2018-06" db="EMBL/GenBank/DDBJ databases">
        <title>Extensive metabolic versatility and redundancy in microbially diverse, dynamic hydrothermal sediments.</title>
        <authorList>
            <person name="Dombrowski N."/>
            <person name="Teske A."/>
            <person name="Baker B.J."/>
        </authorList>
    </citation>
    <scope>NUCLEOTIDE SEQUENCE [LARGE SCALE GENOMIC DNA]</scope>
    <source>
        <strain evidence="7">B36_G15</strain>
    </source>
</reference>
<proteinExistence type="inferred from homology"/>
<evidence type="ECO:0000256" key="3">
    <source>
        <dbReference type="ARBA" id="ARBA00022576"/>
    </source>
</evidence>
<name>A0A660SF23_UNCW3</name>
<dbReference type="SUPFAM" id="SSF53383">
    <property type="entry name" value="PLP-dependent transferases"/>
    <property type="match status" value="1"/>
</dbReference>
<organism evidence="7 8">
    <name type="scientific">candidate division WOR-3 bacterium</name>
    <dbReference type="NCBI Taxonomy" id="2052148"/>
    <lineage>
        <taxon>Bacteria</taxon>
        <taxon>Bacteria division WOR-3</taxon>
    </lineage>
</organism>
<evidence type="ECO:0000256" key="5">
    <source>
        <dbReference type="ARBA" id="ARBA00022898"/>
    </source>
</evidence>
<evidence type="ECO:0000259" key="6">
    <source>
        <dbReference type="Pfam" id="PF00155"/>
    </source>
</evidence>
<dbReference type="InterPro" id="IPR050596">
    <property type="entry name" value="AspAT/PAT-like"/>
</dbReference>
<dbReference type="Gene3D" id="3.40.640.10">
    <property type="entry name" value="Type I PLP-dependent aspartate aminotransferase-like (Major domain)"/>
    <property type="match status" value="1"/>
</dbReference>
<dbReference type="GO" id="GO:0008483">
    <property type="term" value="F:transaminase activity"/>
    <property type="evidence" value="ECO:0007669"/>
    <property type="project" value="UniProtKB-KW"/>
</dbReference>